<reference evidence="2 3" key="1">
    <citation type="submission" date="2018-11" db="EMBL/GenBank/DDBJ databases">
        <title>Genomic Encyclopedia of Type Strains, Phase IV (KMG-IV): sequencing the most valuable type-strain genomes for metagenomic binning, comparative biology and taxonomic classification.</title>
        <authorList>
            <person name="Goeker M."/>
        </authorList>
    </citation>
    <scope>NUCLEOTIDE SEQUENCE [LARGE SCALE GENOMIC DNA]</scope>
    <source>
        <strain evidence="2 3">DSM 21945</strain>
    </source>
</reference>
<dbReference type="InterPro" id="IPR042245">
    <property type="entry name" value="Tgt2/MlaC_sf"/>
</dbReference>
<feature type="chain" id="PRO_5018072439" evidence="1">
    <location>
        <begin position="20"/>
        <end position="198"/>
    </location>
</feature>
<dbReference type="PIRSF" id="PIRSF004649">
    <property type="entry name" value="MlaC"/>
    <property type="match status" value="1"/>
</dbReference>
<dbReference type="Pfam" id="PF05494">
    <property type="entry name" value="MlaC"/>
    <property type="match status" value="1"/>
</dbReference>
<dbReference type="STRING" id="584787.GCA_001247655_02881"/>
<keyword evidence="1" id="KW-0732">Signal</keyword>
<evidence type="ECO:0000313" key="2">
    <source>
        <dbReference type="EMBL" id="ROQ25823.1"/>
    </source>
</evidence>
<proteinExistence type="predicted"/>
<protein>
    <submittedName>
        <fullName evidence="2">Phospholipid transport system substrate-binding protein</fullName>
    </submittedName>
</protein>
<dbReference type="InterPro" id="IPR008869">
    <property type="entry name" value="MlaC/ttg2D"/>
</dbReference>
<dbReference type="AlphaFoldDB" id="A0A3N1PB80"/>
<dbReference type="Proteomes" id="UP000268033">
    <property type="component" value="Unassembled WGS sequence"/>
</dbReference>
<evidence type="ECO:0000256" key="1">
    <source>
        <dbReference type="SAM" id="SignalP"/>
    </source>
</evidence>
<feature type="signal peptide" evidence="1">
    <location>
        <begin position="1"/>
        <end position="19"/>
    </location>
</feature>
<dbReference type="PANTHER" id="PTHR36573:SF1">
    <property type="entry name" value="INTERMEMBRANE PHOSPHOLIPID TRANSPORT SYSTEM BINDING PROTEIN MLAC"/>
    <property type="match status" value="1"/>
</dbReference>
<organism evidence="2 3">
    <name type="scientific">Gallaecimonas pentaromativorans</name>
    <dbReference type="NCBI Taxonomy" id="584787"/>
    <lineage>
        <taxon>Bacteria</taxon>
        <taxon>Pseudomonadati</taxon>
        <taxon>Pseudomonadota</taxon>
        <taxon>Gammaproteobacteria</taxon>
        <taxon>Enterobacterales</taxon>
        <taxon>Gallaecimonadaceae</taxon>
        <taxon>Gallaecimonas</taxon>
    </lineage>
</organism>
<dbReference type="PANTHER" id="PTHR36573">
    <property type="entry name" value="INTERMEMBRANE PHOSPHOLIPID TRANSPORT SYSTEM BINDING PROTEIN MLAC"/>
    <property type="match status" value="1"/>
</dbReference>
<gene>
    <name evidence="2" type="ORF">EDC28_105133</name>
</gene>
<comment type="caution">
    <text evidence="2">The sequence shown here is derived from an EMBL/GenBank/DDBJ whole genome shotgun (WGS) entry which is preliminary data.</text>
</comment>
<name>A0A3N1PB80_9GAMM</name>
<sequence length="198" mass="22395">MKKLIAFLFFVSFSWLASAAETPTDVAKEAVGDILKIAQNKDQPEAQRKEALQSVIGQYVDLQACSQRVLALYWRQASDEQKRAFMKVFEQVLTNTYFTLLQNYTNEAVTFKSEDIQRKRYATVESIVLSQGKEIPVNYLLLQRNGQWKIYDFMAEGVSVVRSFSSDYQGILRTKGIDGLIDTLKAKLAEGSKAEGAK</sequence>
<dbReference type="OrthoDB" id="9787053at2"/>
<accession>A0A3N1PB80</accession>
<dbReference type="EMBL" id="RJUL01000005">
    <property type="protein sequence ID" value="ROQ25823.1"/>
    <property type="molecule type" value="Genomic_DNA"/>
</dbReference>
<keyword evidence="3" id="KW-1185">Reference proteome</keyword>
<dbReference type="RefSeq" id="WP_050658379.1">
    <property type="nucleotide sequence ID" value="NZ_JBLXAC010000003.1"/>
</dbReference>
<dbReference type="Gene3D" id="3.10.450.710">
    <property type="entry name" value="Tgt2/MlaC"/>
    <property type="match status" value="1"/>
</dbReference>
<evidence type="ECO:0000313" key="3">
    <source>
        <dbReference type="Proteomes" id="UP000268033"/>
    </source>
</evidence>